<dbReference type="PANTHER" id="PTHR39961">
    <property type="entry name" value="HYPOTHETICAL CYTOSOLIC PROTEIN"/>
    <property type="match status" value="1"/>
</dbReference>
<dbReference type="EMBL" id="QPJS01000001">
    <property type="protein sequence ID" value="RCX05391.1"/>
    <property type="molecule type" value="Genomic_DNA"/>
</dbReference>
<organism evidence="1 2">
    <name type="scientific">Schleiferia thermophila</name>
    <dbReference type="NCBI Taxonomy" id="884107"/>
    <lineage>
        <taxon>Bacteria</taxon>
        <taxon>Pseudomonadati</taxon>
        <taxon>Bacteroidota</taxon>
        <taxon>Flavobacteriia</taxon>
        <taxon>Flavobacteriales</taxon>
        <taxon>Schleiferiaceae</taxon>
        <taxon>Schleiferia</taxon>
    </lineage>
</organism>
<dbReference type="Pfam" id="PF04308">
    <property type="entry name" value="RNaseH_like"/>
    <property type="match status" value="1"/>
</dbReference>
<protein>
    <submittedName>
        <fullName evidence="1">Uncharacterized protein</fullName>
    </submittedName>
</protein>
<proteinExistence type="predicted"/>
<keyword evidence="2" id="KW-1185">Reference proteome</keyword>
<evidence type="ECO:0000313" key="1">
    <source>
        <dbReference type="EMBL" id="RCX05391.1"/>
    </source>
</evidence>
<comment type="caution">
    <text evidence="1">The sequence shown here is derived from an EMBL/GenBank/DDBJ whole genome shotgun (WGS) entry which is preliminary data.</text>
</comment>
<accession>A0A369A8E0</accession>
<dbReference type="Proteomes" id="UP000253517">
    <property type="component" value="Unassembled WGS sequence"/>
</dbReference>
<dbReference type="PANTHER" id="PTHR39961:SF1">
    <property type="entry name" value="DUF458 DOMAIN-CONTAINING PROTEIN"/>
    <property type="match status" value="1"/>
</dbReference>
<gene>
    <name evidence="1" type="ORF">DES35_101676</name>
</gene>
<sequence length="151" mass="17098">MKSNMVFRDHAGRKVTDIRKYIADWLYTHPKGRIYIGADSKVKGNYVKYAIAICLWDVGRGVHEIYAHTVVPKPSDPFSRLWNEVTKAVEIAELIRDLAEIEIHLDINSKPGFWSNQLYDASLGFIRSLGFEAAGKPYAWAASCGANRHCQ</sequence>
<dbReference type="RefSeq" id="WP_084180071.1">
    <property type="nucleotide sequence ID" value="NZ_BHZF01000001.1"/>
</dbReference>
<dbReference type="InterPro" id="IPR007405">
    <property type="entry name" value="Phage_KVP40_Orf299"/>
</dbReference>
<evidence type="ECO:0000313" key="2">
    <source>
        <dbReference type="Proteomes" id="UP000253517"/>
    </source>
</evidence>
<reference evidence="1 2" key="1">
    <citation type="submission" date="2018-07" db="EMBL/GenBank/DDBJ databases">
        <title>Genomic Encyclopedia of Type Strains, Phase IV (KMG-IV): sequencing the most valuable type-strain genomes for metagenomic binning, comparative biology and taxonomic classification.</title>
        <authorList>
            <person name="Goeker M."/>
        </authorList>
    </citation>
    <scope>NUCLEOTIDE SEQUENCE [LARGE SCALE GENOMIC DNA]</scope>
    <source>
        <strain evidence="1 2">DSM 21410</strain>
    </source>
</reference>
<name>A0A369A8E0_9FLAO</name>
<dbReference type="AlphaFoldDB" id="A0A369A8E0"/>